<dbReference type="Pfam" id="PF20147">
    <property type="entry name" value="Crinkler"/>
    <property type="match status" value="1"/>
</dbReference>
<name>A0A4V4HHW7_DENBC</name>
<sequence>MDNVTLFCCLVNSNTLFPMDISSSLTVGHLKEMIKEERPYDFTEIRADKLELFKVSVPDDDDFTKILAIKGIESLKSTMKLFELFPNENSEKTIHIAVKIPATSPNLRNVLDRCHILQEIQTGSYSHAEVIYNSRPLELSAPIMIYHPVFSKFVRSLSVPATTLEFTDKELEDAISFITVMCEFYDDRGTWRDYVHSVLKGFVVDSPITLNRVCIVLPDAFCRAFCPLLPRGVYAYFNIERITNEIGEGNWDPIALAERDYATIVTSDEYTSIREACCCPTLLIGMSGPHLVVSGAVFTERLISERLTDLIRIVPGPTNGSESPLDYLACRVAQLFRVIREASEELRTFYRELKPQPRPRDGGYCFPPHFDKYSIGQDNFQITYLERLSHNSPDKAIFKAEARNITSGVTCEVVVKFAYSYSQMGHELLASCGFAPALRYCQRVDNVGGMSVIVMDWVAGEHVPDGIKDAEVIQSLRRAVKVLHENGLVFGDLCASNVLVKQGEKTVMLVDFDWCGPEGFARYPYVNMHRGGLIEKAHDAHMFHLLTGVHLDENDNGSVA</sequence>
<evidence type="ECO:0000313" key="6">
    <source>
        <dbReference type="Proteomes" id="UP000297245"/>
    </source>
</evidence>
<dbReference type="EMBL" id="ML179057">
    <property type="protein sequence ID" value="THV04356.1"/>
    <property type="molecule type" value="Genomic_DNA"/>
</dbReference>
<dbReference type="SUPFAM" id="SSF56112">
    <property type="entry name" value="Protein kinase-like (PK-like)"/>
    <property type="match status" value="1"/>
</dbReference>
<dbReference type="GO" id="GO:0043657">
    <property type="term" value="C:host cell"/>
    <property type="evidence" value="ECO:0007669"/>
    <property type="project" value="UniProtKB-SubCell"/>
</dbReference>
<dbReference type="AlphaFoldDB" id="A0A4V4HHW7"/>
<dbReference type="InterPro" id="IPR011009">
    <property type="entry name" value="Kinase-like_dom_sf"/>
</dbReference>
<evidence type="ECO:0000313" key="5">
    <source>
        <dbReference type="EMBL" id="THV04356.1"/>
    </source>
</evidence>
<keyword evidence="6" id="KW-1185">Reference proteome</keyword>
<organism evidence="5 6">
    <name type="scientific">Dendrothele bispora (strain CBS 962.96)</name>
    <dbReference type="NCBI Taxonomy" id="1314807"/>
    <lineage>
        <taxon>Eukaryota</taxon>
        <taxon>Fungi</taxon>
        <taxon>Dikarya</taxon>
        <taxon>Basidiomycota</taxon>
        <taxon>Agaricomycotina</taxon>
        <taxon>Agaricomycetes</taxon>
        <taxon>Agaricomycetidae</taxon>
        <taxon>Agaricales</taxon>
        <taxon>Agaricales incertae sedis</taxon>
        <taxon>Dendrothele</taxon>
    </lineage>
</organism>
<protein>
    <recommendedName>
        <fullName evidence="4">Crinkler effector protein N-terminal domain-containing protein</fullName>
    </recommendedName>
</protein>
<dbReference type="InterPro" id="IPR045379">
    <property type="entry name" value="Crinkler_N"/>
</dbReference>
<keyword evidence="3" id="KW-0964">Secreted</keyword>
<dbReference type="Proteomes" id="UP000297245">
    <property type="component" value="Unassembled WGS sequence"/>
</dbReference>
<dbReference type="Gene3D" id="1.10.510.10">
    <property type="entry name" value="Transferase(Phosphotransferase) domain 1"/>
    <property type="match status" value="1"/>
</dbReference>
<evidence type="ECO:0000256" key="2">
    <source>
        <dbReference type="ARBA" id="ARBA00004613"/>
    </source>
</evidence>
<evidence type="ECO:0000259" key="4">
    <source>
        <dbReference type="Pfam" id="PF20147"/>
    </source>
</evidence>
<reference evidence="5 6" key="1">
    <citation type="journal article" date="2019" name="Nat. Ecol. Evol.">
        <title>Megaphylogeny resolves global patterns of mushroom evolution.</title>
        <authorList>
            <person name="Varga T."/>
            <person name="Krizsan K."/>
            <person name="Foldi C."/>
            <person name="Dima B."/>
            <person name="Sanchez-Garcia M."/>
            <person name="Sanchez-Ramirez S."/>
            <person name="Szollosi G.J."/>
            <person name="Szarkandi J.G."/>
            <person name="Papp V."/>
            <person name="Albert L."/>
            <person name="Andreopoulos W."/>
            <person name="Angelini C."/>
            <person name="Antonin V."/>
            <person name="Barry K.W."/>
            <person name="Bougher N.L."/>
            <person name="Buchanan P."/>
            <person name="Buyck B."/>
            <person name="Bense V."/>
            <person name="Catcheside P."/>
            <person name="Chovatia M."/>
            <person name="Cooper J."/>
            <person name="Damon W."/>
            <person name="Desjardin D."/>
            <person name="Finy P."/>
            <person name="Geml J."/>
            <person name="Haridas S."/>
            <person name="Hughes K."/>
            <person name="Justo A."/>
            <person name="Karasinski D."/>
            <person name="Kautmanova I."/>
            <person name="Kiss B."/>
            <person name="Kocsube S."/>
            <person name="Kotiranta H."/>
            <person name="LaButti K.M."/>
            <person name="Lechner B.E."/>
            <person name="Liimatainen K."/>
            <person name="Lipzen A."/>
            <person name="Lukacs Z."/>
            <person name="Mihaltcheva S."/>
            <person name="Morgado L.N."/>
            <person name="Niskanen T."/>
            <person name="Noordeloos M.E."/>
            <person name="Ohm R.A."/>
            <person name="Ortiz-Santana B."/>
            <person name="Ovrebo C."/>
            <person name="Racz N."/>
            <person name="Riley R."/>
            <person name="Savchenko A."/>
            <person name="Shiryaev A."/>
            <person name="Soop K."/>
            <person name="Spirin V."/>
            <person name="Szebenyi C."/>
            <person name="Tomsovsky M."/>
            <person name="Tulloss R.E."/>
            <person name="Uehling J."/>
            <person name="Grigoriev I.V."/>
            <person name="Vagvolgyi C."/>
            <person name="Papp T."/>
            <person name="Martin F.M."/>
            <person name="Miettinen O."/>
            <person name="Hibbett D.S."/>
            <person name="Nagy L.G."/>
        </authorList>
    </citation>
    <scope>NUCLEOTIDE SEQUENCE [LARGE SCALE GENOMIC DNA]</scope>
    <source>
        <strain evidence="5 6">CBS 962.96</strain>
    </source>
</reference>
<gene>
    <name evidence="5" type="ORF">K435DRAFT_714691</name>
</gene>
<comment type="subcellular location">
    <subcellularLocation>
        <location evidence="1">Host cell</location>
    </subcellularLocation>
    <subcellularLocation>
        <location evidence="2">Secreted</location>
    </subcellularLocation>
</comment>
<dbReference type="OrthoDB" id="3250441at2759"/>
<evidence type="ECO:0000256" key="1">
    <source>
        <dbReference type="ARBA" id="ARBA00004340"/>
    </source>
</evidence>
<evidence type="ECO:0000256" key="3">
    <source>
        <dbReference type="ARBA" id="ARBA00022525"/>
    </source>
</evidence>
<proteinExistence type="predicted"/>
<feature type="domain" description="Crinkler effector protein N-terminal" evidence="4">
    <location>
        <begin position="4"/>
        <end position="99"/>
    </location>
</feature>
<dbReference type="GO" id="GO:0005576">
    <property type="term" value="C:extracellular region"/>
    <property type="evidence" value="ECO:0007669"/>
    <property type="project" value="UniProtKB-SubCell"/>
</dbReference>
<accession>A0A4V4HHW7</accession>